<dbReference type="PANTHER" id="PTHR43155">
    <property type="entry name" value="CYCLIC DI-GMP PHOSPHODIESTERASE PA4108-RELATED"/>
    <property type="match status" value="1"/>
</dbReference>
<dbReference type="Gene3D" id="1.10.3210.10">
    <property type="entry name" value="Hypothetical protein af1432"/>
    <property type="match status" value="2"/>
</dbReference>
<dbReference type="STRING" id="84022.CACET_c10110"/>
<dbReference type="PROSITE" id="PS51831">
    <property type="entry name" value="HD"/>
    <property type="match status" value="1"/>
</dbReference>
<dbReference type="Pfam" id="PF01966">
    <property type="entry name" value="HD"/>
    <property type="match status" value="1"/>
</dbReference>
<accession>A0A0D8IE54</accession>
<dbReference type="InterPro" id="IPR006674">
    <property type="entry name" value="HD_domain"/>
</dbReference>
<dbReference type="InterPro" id="IPR006675">
    <property type="entry name" value="HDIG_dom"/>
</dbReference>
<dbReference type="NCBIfam" id="TIGR00277">
    <property type="entry name" value="HDIG"/>
    <property type="match status" value="1"/>
</dbReference>
<dbReference type="InterPro" id="IPR037522">
    <property type="entry name" value="HD_GYP_dom"/>
</dbReference>
<dbReference type="SMART" id="SM00471">
    <property type="entry name" value="HDc"/>
    <property type="match status" value="2"/>
</dbReference>
<dbReference type="Pfam" id="PF13487">
    <property type="entry name" value="HD_5"/>
    <property type="match status" value="1"/>
</dbReference>
<dbReference type="OrthoDB" id="9804747at2"/>
<dbReference type="RefSeq" id="WP_044823355.1">
    <property type="nucleotide sequence ID" value="NZ_CP009687.1"/>
</dbReference>
<organism evidence="1 2">
    <name type="scientific">Clostridium aceticum</name>
    <dbReference type="NCBI Taxonomy" id="84022"/>
    <lineage>
        <taxon>Bacteria</taxon>
        <taxon>Bacillati</taxon>
        <taxon>Bacillota</taxon>
        <taxon>Clostridia</taxon>
        <taxon>Eubacteriales</taxon>
        <taxon>Clostridiaceae</taxon>
        <taxon>Clostridium</taxon>
    </lineage>
</organism>
<gene>
    <name evidence="1" type="primary">rpfG1</name>
    <name evidence="1" type="ORF">CACET_c10110</name>
</gene>
<evidence type="ECO:0000313" key="1">
    <source>
        <dbReference type="EMBL" id="AKL94514.1"/>
    </source>
</evidence>
<dbReference type="Proteomes" id="UP000035704">
    <property type="component" value="Chromosome"/>
</dbReference>
<keyword evidence="2" id="KW-1185">Reference proteome</keyword>
<dbReference type="AlphaFoldDB" id="A0A0D8IE54"/>
<sequence length="430" mass="49420">MNKKDLDISLLDLTLMVSNAIDLISPVLNNHHKQVAYIAYNIGKELELSNKNRNELVIASLLHDIGCLNLGDRISALEFESENAYRHAVTGYFLLKDFEDLENVGRVIKYHHLHWKRGKGKYYEKEEVPIESHIVHLADRISVAIDQEKEIIGQVNKINTIIEKNSDTMFHPELVKIFQRIKSKESFWLDVVSPSIDDRLRKMWAECNLQLDLEKLLQITKVFARITDFRSRFTSIHSSGVAAVAKALAKELQWSEADCKKIEIAGYLHDLGKLAIPNEILMKPDRLTDEEYNIIKSHAYYSYHLLDEIDGLQDINTYASYHHERLDGNGYPFHIIGDALEEGARIMAVADVFTAITEDRPYRKGMSCEKTLDVLADMEKSFALDGRIVELIRLNFEEMNHIRSLAQQRASIEYESFAQEVATAGEKYHE</sequence>
<reference evidence="1 2" key="1">
    <citation type="submission" date="2014-10" db="EMBL/GenBank/DDBJ databases">
        <title>Genome sequence of Clostridium aceticum DSM 1496.</title>
        <authorList>
            <person name="Poehlein A."/>
            <person name="Schiel-Bengelsdorf B."/>
            <person name="Gottschalk G."/>
            <person name="Duerre P."/>
            <person name="Daniel R."/>
        </authorList>
    </citation>
    <scope>NUCLEOTIDE SEQUENCE [LARGE SCALE GENOMIC DNA]</scope>
    <source>
        <strain evidence="1 2">DSM 1496</strain>
    </source>
</reference>
<proteinExistence type="predicted"/>
<dbReference type="SUPFAM" id="SSF109604">
    <property type="entry name" value="HD-domain/PDEase-like"/>
    <property type="match status" value="2"/>
</dbReference>
<dbReference type="InterPro" id="IPR003607">
    <property type="entry name" value="HD/PDEase_dom"/>
</dbReference>
<name>A0A0D8IE54_9CLOT</name>
<evidence type="ECO:0000313" key="2">
    <source>
        <dbReference type="Proteomes" id="UP000035704"/>
    </source>
</evidence>
<dbReference type="EMBL" id="CP009687">
    <property type="protein sequence ID" value="AKL94514.1"/>
    <property type="molecule type" value="Genomic_DNA"/>
</dbReference>
<dbReference type="KEGG" id="cace:CACET_c10110"/>
<dbReference type="CDD" id="cd00077">
    <property type="entry name" value="HDc"/>
    <property type="match status" value="2"/>
</dbReference>
<protein>
    <submittedName>
        <fullName evidence="1">Response regulator RpfG</fullName>
    </submittedName>
</protein>
<dbReference type="PANTHER" id="PTHR43155:SF1">
    <property type="entry name" value="3'3'-CGAMP-SPECIFIC PHOSPHODIESTERASE 1"/>
    <property type="match status" value="1"/>
</dbReference>
<dbReference type="PROSITE" id="PS51832">
    <property type="entry name" value="HD_GYP"/>
    <property type="match status" value="1"/>
</dbReference>
<dbReference type="PATRIC" id="fig|84022.5.peg.2317"/>